<dbReference type="Gene3D" id="2.60.120.620">
    <property type="entry name" value="q2cbj1_9rhob like domain"/>
    <property type="match status" value="1"/>
</dbReference>
<dbReference type="GO" id="GO:0046872">
    <property type="term" value="F:metal ion binding"/>
    <property type="evidence" value="ECO:0007669"/>
    <property type="project" value="UniProtKB-ARBA"/>
</dbReference>
<evidence type="ECO:0008006" key="2">
    <source>
        <dbReference type="Google" id="ProtNLM"/>
    </source>
</evidence>
<protein>
    <recommendedName>
        <fullName evidence="2">Phytanoyl-CoA dioxygenase</fullName>
    </recommendedName>
</protein>
<dbReference type="InterPro" id="IPR008775">
    <property type="entry name" value="Phytyl_CoA_dOase-like"/>
</dbReference>
<dbReference type="EMBL" id="UINC01078468">
    <property type="protein sequence ID" value="SVC19571.1"/>
    <property type="molecule type" value="Genomic_DNA"/>
</dbReference>
<organism evidence="1">
    <name type="scientific">marine metagenome</name>
    <dbReference type="NCBI Taxonomy" id="408172"/>
    <lineage>
        <taxon>unclassified sequences</taxon>
        <taxon>metagenomes</taxon>
        <taxon>ecological metagenomes</taxon>
    </lineage>
</organism>
<dbReference type="GO" id="GO:0016491">
    <property type="term" value="F:oxidoreductase activity"/>
    <property type="evidence" value="ECO:0007669"/>
    <property type="project" value="UniProtKB-ARBA"/>
</dbReference>
<accession>A0A382KA18</accession>
<reference evidence="1" key="1">
    <citation type="submission" date="2018-05" db="EMBL/GenBank/DDBJ databases">
        <authorList>
            <person name="Lanie J.A."/>
            <person name="Ng W.-L."/>
            <person name="Kazmierczak K.M."/>
            <person name="Andrzejewski T.M."/>
            <person name="Davidsen T.M."/>
            <person name="Wayne K.J."/>
            <person name="Tettelin H."/>
            <person name="Glass J.I."/>
            <person name="Rusch D."/>
            <person name="Podicherti R."/>
            <person name="Tsui H.-C.T."/>
            <person name="Winkler M.E."/>
        </authorList>
    </citation>
    <scope>NUCLEOTIDE SEQUENCE</scope>
</reference>
<dbReference type="AlphaFoldDB" id="A0A382KA18"/>
<proteinExistence type="predicted"/>
<sequence>MSKLLTTEQMAEFANSGCLFFDELIDEQTNKEFLDDIGHTEIKNVDSVQKYYQNIKATSSIPRIPAGIPLKDAYPANSPLEKIFNNEVVDGAIRSLVGSSTVIDHQFLHITFPTKYFKEANQRQMSQQNHQDSTIDPRSTFDIQLFYFPTEVTKEMGGTRYHPSTHLRIVNEFGIAKYQNIKGQKSVVCQPGTIGIFHNGLWHGAGVNTSSDNIRYMFKVRLQPTEKQELLWDPEKKYKPLPNRALYWTDESKDKTINDILMKSYPWQEADTNRLDKINVVKFWRLLTGHKKLDVDYWLTRIENELY</sequence>
<dbReference type="Pfam" id="PF05721">
    <property type="entry name" value="PhyH"/>
    <property type="match status" value="1"/>
</dbReference>
<evidence type="ECO:0000313" key="1">
    <source>
        <dbReference type="EMBL" id="SVC19571.1"/>
    </source>
</evidence>
<dbReference type="SUPFAM" id="SSF51197">
    <property type="entry name" value="Clavaminate synthase-like"/>
    <property type="match status" value="1"/>
</dbReference>
<gene>
    <name evidence="1" type="ORF">METZ01_LOCUS272425</name>
</gene>
<dbReference type="PANTHER" id="PTHR20883">
    <property type="entry name" value="PHYTANOYL-COA DIOXYGENASE DOMAIN CONTAINING 1"/>
    <property type="match status" value="1"/>
</dbReference>
<name>A0A382KA18_9ZZZZ</name>
<dbReference type="PANTHER" id="PTHR20883:SF48">
    <property type="entry name" value="ECTOINE DIOXYGENASE"/>
    <property type="match status" value="1"/>
</dbReference>